<dbReference type="AlphaFoldDB" id="A0A1I2VXW3"/>
<evidence type="ECO:0000313" key="2">
    <source>
        <dbReference type="Proteomes" id="UP000199337"/>
    </source>
</evidence>
<organism evidence="1 2">
    <name type="scientific">Desulfotruncus arcticus DSM 17038</name>
    <dbReference type="NCBI Taxonomy" id="1121424"/>
    <lineage>
        <taxon>Bacteria</taxon>
        <taxon>Bacillati</taxon>
        <taxon>Bacillota</taxon>
        <taxon>Clostridia</taxon>
        <taxon>Eubacteriales</taxon>
        <taxon>Desulfallaceae</taxon>
        <taxon>Desulfotruncus</taxon>
    </lineage>
</organism>
<dbReference type="Pfam" id="PF16162">
    <property type="entry name" value="KwaB"/>
    <property type="match status" value="1"/>
</dbReference>
<evidence type="ECO:0008006" key="3">
    <source>
        <dbReference type="Google" id="ProtNLM"/>
    </source>
</evidence>
<name>A0A1I2VXW3_9FIRM</name>
<dbReference type="RefSeq" id="WP_165613556.1">
    <property type="nucleotide sequence ID" value="NZ_FOOX01000012.1"/>
</dbReference>
<keyword evidence="2" id="KW-1185">Reference proteome</keyword>
<dbReference type="EMBL" id="FOOX01000012">
    <property type="protein sequence ID" value="SFG92151.1"/>
    <property type="molecule type" value="Genomic_DNA"/>
</dbReference>
<dbReference type="InterPro" id="IPR032359">
    <property type="entry name" value="KwaB-like"/>
</dbReference>
<evidence type="ECO:0000313" key="1">
    <source>
        <dbReference type="EMBL" id="SFG92151.1"/>
    </source>
</evidence>
<reference evidence="2" key="1">
    <citation type="submission" date="2016-10" db="EMBL/GenBank/DDBJ databases">
        <authorList>
            <person name="Varghese N."/>
            <person name="Submissions S."/>
        </authorList>
    </citation>
    <scope>NUCLEOTIDE SEQUENCE [LARGE SCALE GENOMIC DNA]</scope>
    <source>
        <strain evidence="2">DSM 17038</strain>
    </source>
</reference>
<sequence length="319" mass="37982">MNNQKDIKSDLVGQVSKFENENEPLILFFNKGNNRKEKYKQFQINIGGDIAKEIAKSYLNTAIDNINRKEIVKYDFEIDNSDAIQKINHKLIIDSEKINSKIIKDKSVPYVDRKTDFRKFNFIVIRYFLNIDKTVKTFTIYSQYFQPATRFKKSFKYCFLDDEIKKLDSDIFYFDGRVDVFEFEKKYFIINLKWFNKIFDFKEGFNRIIESKRSEIVNQGFIDNPDIFIDDCKKDGRYNQRLCKIVTSDAFESLEGQAHKLPEYFKRFKISLTLDKNNIIQYRGKEDIGQILNILMRRYAIDGLTDEEMIITGIEEYIS</sequence>
<protein>
    <recommendedName>
        <fullName evidence="3">DUF4868 domain-containing protein</fullName>
    </recommendedName>
</protein>
<dbReference type="Proteomes" id="UP000199337">
    <property type="component" value="Unassembled WGS sequence"/>
</dbReference>
<accession>A0A1I2VXW3</accession>
<gene>
    <name evidence="1" type="ORF">SAMN05660649_03130</name>
</gene>
<proteinExistence type="predicted"/>